<evidence type="ECO:0000313" key="2">
    <source>
        <dbReference type="Proteomes" id="UP001500782"/>
    </source>
</evidence>
<evidence type="ECO:0008006" key="3">
    <source>
        <dbReference type="Google" id="ProtNLM"/>
    </source>
</evidence>
<dbReference type="EMBL" id="BAAADJ010000005">
    <property type="protein sequence ID" value="GAA0318384.1"/>
    <property type="molecule type" value="Genomic_DNA"/>
</dbReference>
<name>A0ABP3FHU9_9BACI</name>
<reference evidence="2" key="1">
    <citation type="journal article" date="2019" name="Int. J. Syst. Evol. Microbiol.">
        <title>The Global Catalogue of Microorganisms (GCM) 10K type strain sequencing project: providing services to taxonomists for standard genome sequencing and annotation.</title>
        <authorList>
            <consortium name="The Broad Institute Genomics Platform"/>
            <consortium name="The Broad Institute Genome Sequencing Center for Infectious Disease"/>
            <person name="Wu L."/>
            <person name="Ma J."/>
        </authorList>
    </citation>
    <scope>NUCLEOTIDE SEQUENCE [LARGE SCALE GENOMIC DNA]</scope>
    <source>
        <strain evidence="2">JCM 9731</strain>
    </source>
</reference>
<evidence type="ECO:0000313" key="1">
    <source>
        <dbReference type="EMBL" id="GAA0318384.1"/>
    </source>
</evidence>
<dbReference type="InterPro" id="IPR038765">
    <property type="entry name" value="Papain-like_cys_pep_sf"/>
</dbReference>
<dbReference type="RefSeq" id="WP_343796271.1">
    <property type="nucleotide sequence ID" value="NZ_BAAADJ010000005.1"/>
</dbReference>
<organism evidence="1 2">
    <name type="scientific">Bacillus carboniphilus</name>
    <dbReference type="NCBI Taxonomy" id="86663"/>
    <lineage>
        <taxon>Bacteria</taxon>
        <taxon>Bacillati</taxon>
        <taxon>Bacillota</taxon>
        <taxon>Bacilli</taxon>
        <taxon>Bacillales</taxon>
        <taxon>Bacillaceae</taxon>
        <taxon>Bacillus</taxon>
    </lineage>
</organism>
<dbReference type="SUPFAM" id="SSF54001">
    <property type="entry name" value="Cysteine proteinases"/>
    <property type="match status" value="1"/>
</dbReference>
<accession>A0ABP3FHU9</accession>
<proteinExistence type="predicted"/>
<comment type="caution">
    <text evidence="1">The sequence shown here is derived from an EMBL/GenBank/DDBJ whole genome shotgun (WGS) entry which is preliminary data.</text>
</comment>
<keyword evidence="2" id="KW-1185">Reference proteome</keyword>
<dbReference type="Proteomes" id="UP001500782">
    <property type="component" value="Unassembled WGS sequence"/>
</dbReference>
<gene>
    <name evidence="1" type="ORF">GCM10008967_06170</name>
</gene>
<protein>
    <recommendedName>
        <fullName evidence="3">Transglutaminase-like domain-containing protein</fullName>
    </recommendedName>
</protein>
<sequence length="253" mass="29609">MHPTSDILKVWKKFDQFPMETLTKAWYYHRTSGPKQRSVELMREHREQYGIAGNCFDLAIWLLDEFKREGIQAYLIGHDIDNERAHVGVIAVNDKGQRYLCDLGDQWLLPILIDSESEEYTDKPVSGFFPGANVQVKTVGQDIEVYYHRPNGKVSKQTYSTEPIEMTVFMKAAEACQHLIKGRPLLECRLPYKNETAHWEFYNWESFLSTTEGLFPDSKLDSLEEWVERIHQKTGYDRTFLSEALEVYKKLSR</sequence>